<protein>
    <submittedName>
        <fullName evidence="1">NAD(P)-dependent dehydrogenase, short-chain alcohol dehydrogenase family</fullName>
    </submittedName>
</protein>
<dbReference type="SUPFAM" id="SSF51735">
    <property type="entry name" value="NAD(P)-binding Rossmann-fold domains"/>
    <property type="match status" value="1"/>
</dbReference>
<dbReference type="Proteomes" id="UP000240988">
    <property type="component" value="Unassembled WGS sequence"/>
</dbReference>
<keyword evidence="2" id="KW-1185">Reference proteome</keyword>
<evidence type="ECO:0000313" key="1">
    <source>
        <dbReference type="EMBL" id="SPM37255.1"/>
    </source>
</evidence>
<proteinExistence type="predicted"/>
<dbReference type="EMBL" id="FUFA01000005">
    <property type="protein sequence ID" value="SPM37255.1"/>
    <property type="molecule type" value="Genomic_DNA"/>
</dbReference>
<dbReference type="STRING" id="1841860.GCA_900157375_05101"/>
<dbReference type="InterPro" id="IPR036291">
    <property type="entry name" value="NAD(P)-bd_dom_sf"/>
</dbReference>
<feature type="non-terminal residue" evidence="1">
    <location>
        <position position="1"/>
    </location>
</feature>
<gene>
    <name evidence="1" type="ORF">MRAB57_5098</name>
</gene>
<reference evidence="1 2" key="1">
    <citation type="submission" date="2017-01" db="EMBL/GenBank/DDBJ databases">
        <authorList>
            <consortium name="Urmite Genomes"/>
        </authorList>
    </citation>
    <scope>NUCLEOTIDE SEQUENCE [LARGE SCALE GENOMIC DNA]</scope>
    <source>
        <strain evidence="1 2">AB57</strain>
    </source>
</reference>
<dbReference type="AlphaFoldDB" id="A0A2U3P0M1"/>
<accession>A0A2U3P0M1</accession>
<sequence>VSDDPERLVTMLPEEVSDVVAWLAGSASGTLSGCQIPVDRGQLKS</sequence>
<name>A0A2U3P0M1_9MYCO</name>
<organism evidence="1 2">
    <name type="scientific">Mycobacterium rhizamassiliense</name>
    <dbReference type="NCBI Taxonomy" id="1841860"/>
    <lineage>
        <taxon>Bacteria</taxon>
        <taxon>Bacillati</taxon>
        <taxon>Actinomycetota</taxon>
        <taxon>Actinomycetes</taxon>
        <taxon>Mycobacteriales</taxon>
        <taxon>Mycobacteriaceae</taxon>
        <taxon>Mycobacterium</taxon>
    </lineage>
</organism>
<evidence type="ECO:0000313" key="2">
    <source>
        <dbReference type="Proteomes" id="UP000240988"/>
    </source>
</evidence>